<evidence type="ECO:0000256" key="1">
    <source>
        <dbReference type="SAM" id="Coils"/>
    </source>
</evidence>
<dbReference type="Pfam" id="PF00078">
    <property type="entry name" value="RVT_1"/>
    <property type="match status" value="1"/>
</dbReference>
<evidence type="ECO:0000256" key="2">
    <source>
        <dbReference type="SAM" id="MobiDB-lite"/>
    </source>
</evidence>
<sequence>MQYVKIDDCLSEPQKIKLGVPQGSVLGPLLFLIFINDIVIYLSDCSVKLFADDTTIVKVGNDLTNLIDDFITSTEKLNIWCKFNRIDINWSKTKVMFIKNKRGVQIPNSININNNDVEVVNDFKLLGVTIDHKLTFLKHVAELRKSINKRLYSIHRLFYLSYKVRLQFFKSFILPHFDYCMSLYMYFPKRSLQKLANTYNYTIIKLLKIENHISRIEDYNRLHLKLREFNLDCFQHRREKMANKSTQNTYIIDQIQKLEQKLQQDILAHKKVSKWLKTIQTRMEQTRSKINNLKQNNPNAIENIIQLKPLSKIPIPSRLVQKTKSKFQKETSNNRDQDSKSNKEKIIIPLNSKSKIHNRPILEKIAIIQNEETSTFSNQTRLNLNNFNSNFNDNFIHNHLDPLTKRLENSKVKMNLMKT</sequence>
<keyword evidence="1" id="KW-0175">Coiled coil</keyword>
<evidence type="ECO:0000313" key="5">
    <source>
        <dbReference type="Proteomes" id="UP000663879"/>
    </source>
</evidence>
<evidence type="ECO:0000259" key="3">
    <source>
        <dbReference type="PROSITE" id="PS50878"/>
    </source>
</evidence>
<protein>
    <recommendedName>
        <fullName evidence="3">Reverse transcriptase domain-containing protein</fullName>
    </recommendedName>
</protein>
<dbReference type="OrthoDB" id="8053926at2759"/>
<gene>
    <name evidence="4" type="ORF">OXX778_LOCUS17211</name>
</gene>
<dbReference type="PROSITE" id="PS50878">
    <property type="entry name" value="RT_POL"/>
    <property type="match status" value="1"/>
</dbReference>
<feature type="compositionally biased region" description="Basic and acidic residues" evidence="2">
    <location>
        <begin position="327"/>
        <end position="344"/>
    </location>
</feature>
<dbReference type="PANTHER" id="PTHR33332">
    <property type="entry name" value="REVERSE TRANSCRIPTASE DOMAIN-CONTAINING PROTEIN"/>
    <property type="match status" value="1"/>
</dbReference>
<feature type="domain" description="Reverse transcriptase" evidence="3">
    <location>
        <begin position="1"/>
        <end position="130"/>
    </location>
</feature>
<keyword evidence="5" id="KW-1185">Reference proteome</keyword>
<accession>A0A814I665</accession>
<reference evidence="4" key="1">
    <citation type="submission" date="2021-02" db="EMBL/GenBank/DDBJ databases">
        <authorList>
            <person name="Nowell W R."/>
        </authorList>
    </citation>
    <scope>NUCLEOTIDE SEQUENCE</scope>
    <source>
        <strain evidence="4">Ploen Becks lab</strain>
    </source>
</reference>
<feature type="region of interest" description="Disordered" evidence="2">
    <location>
        <begin position="322"/>
        <end position="344"/>
    </location>
</feature>
<evidence type="ECO:0000313" key="4">
    <source>
        <dbReference type="EMBL" id="CAF1017588.1"/>
    </source>
</evidence>
<feature type="coiled-coil region" evidence="1">
    <location>
        <begin position="276"/>
        <end position="303"/>
    </location>
</feature>
<dbReference type="EMBL" id="CAJNOC010004326">
    <property type="protein sequence ID" value="CAF1017588.1"/>
    <property type="molecule type" value="Genomic_DNA"/>
</dbReference>
<organism evidence="4 5">
    <name type="scientific">Brachionus calyciflorus</name>
    <dbReference type="NCBI Taxonomy" id="104777"/>
    <lineage>
        <taxon>Eukaryota</taxon>
        <taxon>Metazoa</taxon>
        <taxon>Spiralia</taxon>
        <taxon>Gnathifera</taxon>
        <taxon>Rotifera</taxon>
        <taxon>Eurotatoria</taxon>
        <taxon>Monogononta</taxon>
        <taxon>Pseudotrocha</taxon>
        <taxon>Ploima</taxon>
        <taxon>Brachionidae</taxon>
        <taxon>Brachionus</taxon>
    </lineage>
</organism>
<comment type="caution">
    <text evidence="4">The sequence shown here is derived from an EMBL/GenBank/DDBJ whole genome shotgun (WGS) entry which is preliminary data.</text>
</comment>
<proteinExistence type="predicted"/>
<dbReference type="Proteomes" id="UP000663879">
    <property type="component" value="Unassembled WGS sequence"/>
</dbReference>
<dbReference type="AlphaFoldDB" id="A0A814I665"/>
<name>A0A814I665_9BILA</name>
<dbReference type="InterPro" id="IPR000477">
    <property type="entry name" value="RT_dom"/>
</dbReference>